<proteinExistence type="predicted"/>
<evidence type="ECO:0000313" key="1">
    <source>
        <dbReference type="EMBL" id="MDY3558070.1"/>
    </source>
</evidence>
<keyword evidence="2" id="KW-1185">Reference proteome</keyword>
<dbReference type="EMBL" id="JAXBLV010000013">
    <property type="protein sequence ID" value="MDY3558070.1"/>
    <property type="molecule type" value="Genomic_DNA"/>
</dbReference>
<organism evidence="1 2">
    <name type="scientific">Gemmata algarum</name>
    <dbReference type="NCBI Taxonomy" id="2975278"/>
    <lineage>
        <taxon>Bacteria</taxon>
        <taxon>Pseudomonadati</taxon>
        <taxon>Planctomycetota</taxon>
        <taxon>Planctomycetia</taxon>
        <taxon>Gemmatales</taxon>
        <taxon>Gemmataceae</taxon>
        <taxon>Gemmata</taxon>
    </lineage>
</organism>
<dbReference type="Proteomes" id="UP001272242">
    <property type="component" value="Unassembled WGS sequence"/>
</dbReference>
<dbReference type="RefSeq" id="WP_320685042.1">
    <property type="nucleotide sequence ID" value="NZ_JAXBLV010000013.1"/>
</dbReference>
<comment type="caution">
    <text evidence="1">The sequence shown here is derived from an EMBL/GenBank/DDBJ whole genome shotgun (WGS) entry which is preliminary data.</text>
</comment>
<accession>A0ABU5ES90</accession>
<sequence length="197" mass="19985">MLTSFVLSMTLAAPVPAPGPAVPVGPAPRILELKPGADGKIMVTVTRTEKLPNAPVAANPNGVAPAVVAREISRTKVIELSEVKDLTVTTADGTKIATEDALKKLSSGAIVVVSTDGKPVSPTFLKMFKDDVLVLVSPELSGPAAGRPVARPLPAIQGGLQVLPAQPGIQIQIAPVQIAPAVPAQPLPAPVPPAPGK</sequence>
<name>A0ABU5ES90_9BACT</name>
<protein>
    <submittedName>
        <fullName evidence="1">Uncharacterized protein</fullName>
    </submittedName>
</protein>
<reference evidence="2" key="1">
    <citation type="journal article" date="2023" name="Mar. Drugs">
        <title>Gemmata algarum, a Novel Planctomycete Isolated from an Algal Mat, Displays Antimicrobial Activity.</title>
        <authorList>
            <person name="Kumar G."/>
            <person name="Kallscheuer N."/>
            <person name="Kashif M."/>
            <person name="Ahamad S."/>
            <person name="Jagadeeshwari U."/>
            <person name="Pannikurungottu S."/>
            <person name="Haufschild T."/>
            <person name="Kabuu M."/>
            <person name="Sasikala C."/>
            <person name="Jogler C."/>
            <person name="Ramana C."/>
        </authorList>
    </citation>
    <scope>NUCLEOTIDE SEQUENCE [LARGE SCALE GENOMIC DNA]</scope>
    <source>
        <strain evidence="2">JC673</strain>
    </source>
</reference>
<gene>
    <name evidence="1" type="ORF">R5W23_000791</name>
</gene>
<evidence type="ECO:0000313" key="2">
    <source>
        <dbReference type="Proteomes" id="UP001272242"/>
    </source>
</evidence>